<dbReference type="Pfam" id="PF20415">
    <property type="entry name" value="DUF6699"/>
    <property type="match status" value="1"/>
</dbReference>
<feature type="compositionally biased region" description="Polar residues" evidence="1">
    <location>
        <begin position="59"/>
        <end position="74"/>
    </location>
</feature>
<reference evidence="3 4" key="1">
    <citation type="journal article" date="2019" name="Nat. Ecol. Evol.">
        <title>Megaphylogeny resolves global patterns of mushroom evolution.</title>
        <authorList>
            <person name="Varga T."/>
            <person name="Krizsan K."/>
            <person name="Foldi C."/>
            <person name="Dima B."/>
            <person name="Sanchez-Garcia M."/>
            <person name="Sanchez-Ramirez S."/>
            <person name="Szollosi G.J."/>
            <person name="Szarkandi J.G."/>
            <person name="Papp V."/>
            <person name="Albert L."/>
            <person name="Andreopoulos W."/>
            <person name="Angelini C."/>
            <person name="Antonin V."/>
            <person name="Barry K.W."/>
            <person name="Bougher N.L."/>
            <person name="Buchanan P."/>
            <person name="Buyck B."/>
            <person name="Bense V."/>
            <person name="Catcheside P."/>
            <person name="Chovatia M."/>
            <person name="Cooper J."/>
            <person name="Damon W."/>
            <person name="Desjardin D."/>
            <person name="Finy P."/>
            <person name="Geml J."/>
            <person name="Haridas S."/>
            <person name="Hughes K."/>
            <person name="Justo A."/>
            <person name="Karasinski D."/>
            <person name="Kautmanova I."/>
            <person name="Kiss B."/>
            <person name="Kocsube S."/>
            <person name="Kotiranta H."/>
            <person name="LaButti K.M."/>
            <person name="Lechner B.E."/>
            <person name="Liimatainen K."/>
            <person name="Lipzen A."/>
            <person name="Lukacs Z."/>
            <person name="Mihaltcheva S."/>
            <person name="Morgado L.N."/>
            <person name="Niskanen T."/>
            <person name="Noordeloos M.E."/>
            <person name="Ohm R.A."/>
            <person name="Ortiz-Santana B."/>
            <person name="Ovrebo C."/>
            <person name="Racz N."/>
            <person name="Riley R."/>
            <person name="Savchenko A."/>
            <person name="Shiryaev A."/>
            <person name="Soop K."/>
            <person name="Spirin V."/>
            <person name="Szebenyi C."/>
            <person name="Tomsovsky M."/>
            <person name="Tulloss R.E."/>
            <person name="Uehling J."/>
            <person name="Grigoriev I.V."/>
            <person name="Vagvolgyi C."/>
            <person name="Papp T."/>
            <person name="Martin F.M."/>
            <person name="Miettinen O."/>
            <person name="Hibbett D.S."/>
            <person name="Nagy L.G."/>
        </authorList>
    </citation>
    <scope>NUCLEOTIDE SEQUENCE [LARGE SCALE GENOMIC DNA]</scope>
    <source>
        <strain evidence="3 4">CBS 166.37</strain>
    </source>
</reference>
<accession>A0A5C3LE06</accession>
<feature type="region of interest" description="Disordered" evidence="1">
    <location>
        <begin position="260"/>
        <end position="282"/>
    </location>
</feature>
<gene>
    <name evidence="3" type="ORF">BDQ12DRAFT_729976</name>
</gene>
<name>A0A5C3LE06_9AGAR</name>
<dbReference type="AlphaFoldDB" id="A0A5C3LE06"/>
<proteinExistence type="predicted"/>
<dbReference type="InterPro" id="IPR046522">
    <property type="entry name" value="DUF6699"/>
</dbReference>
<organism evidence="3 4">
    <name type="scientific">Crucibulum laeve</name>
    <dbReference type="NCBI Taxonomy" id="68775"/>
    <lineage>
        <taxon>Eukaryota</taxon>
        <taxon>Fungi</taxon>
        <taxon>Dikarya</taxon>
        <taxon>Basidiomycota</taxon>
        <taxon>Agaricomycotina</taxon>
        <taxon>Agaricomycetes</taxon>
        <taxon>Agaricomycetidae</taxon>
        <taxon>Agaricales</taxon>
        <taxon>Agaricineae</taxon>
        <taxon>Nidulariaceae</taxon>
        <taxon>Crucibulum</taxon>
    </lineage>
</organism>
<feature type="region of interest" description="Disordered" evidence="1">
    <location>
        <begin position="32"/>
        <end position="74"/>
    </location>
</feature>
<evidence type="ECO:0000259" key="2">
    <source>
        <dbReference type="Pfam" id="PF20415"/>
    </source>
</evidence>
<evidence type="ECO:0000313" key="3">
    <source>
        <dbReference type="EMBL" id="TFK31038.1"/>
    </source>
</evidence>
<dbReference type="Proteomes" id="UP000308652">
    <property type="component" value="Unassembled WGS sequence"/>
</dbReference>
<keyword evidence="4" id="KW-1185">Reference proteome</keyword>
<sequence length="327" mass="35636">MLLDTAYIASAAGPSTGMWYLDTVDRLSGNAHRNAGARSKAPVRRKGQQYYAHHAGGPKTSSTRSGGLTISSRPCLSTDTKTTLSIVTSGFAPMFPLPMEGIICHAQYSEGLDDTSLLPPSSPVHPAIHSAHHHHQSPTGPEALMHMHVHQRPLYAYIPLPPLTTTPVELNPLLKHTSPIPLEYDITIPPSNAVLRARVGNHGVWVCANATQPGVQSMVLRTSVVGRPIVVHASTVNYAAVTIWDALLAVHDALREDAGLERSGSSHACTETERRSKEEERMHLGMGLSKNDENARAQLLFLVGRHRRWAGLEESTTESDVWILHLR</sequence>
<dbReference type="EMBL" id="ML214001">
    <property type="protein sequence ID" value="TFK31038.1"/>
    <property type="molecule type" value="Genomic_DNA"/>
</dbReference>
<evidence type="ECO:0000313" key="4">
    <source>
        <dbReference type="Proteomes" id="UP000308652"/>
    </source>
</evidence>
<protein>
    <recommendedName>
        <fullName evidence="2">DUF6699 domain-containing protein</fullName>
    </recommendedName>
</protein>
<feature type="domain" description="DUF6699" evidence="2">
    <location>
        <begin position="182"/>
        <end position="314"/>
    </location>
</feature>
<evidence type="ECO:0000256" key="1">
    <source>
        <dbReference type="SAM" id="MobiDB-lite"/>
    </source>
</evidence>
<feature type="compositionally biased region" description="Basic and acidic residues" evidence="1">
    <location>
        <begin position="270"/>
        <end position="282"/>
    </location>
</feature>